<dbReference type="SUPFAM" id="SSF110710">
    <property type="entry name" value="TTHA0583/YokD-like"/>
    <property type="match status" value="1"/>
</dbReference>
<name>A0A4Y8IJK2_9BACI</name>
<dbReference type="Proteomes" id="UP000297975">
    <property type="component" value="Unassembled WGS sequence"/>
</dbReference>
<dbReference type="InterPro" id="IPR006340">
    <property type="entry name" value="DUF436"/>
</dbReference>
<dbReference type="HAMAP" id="MF_00800">
    <property type="entry name" value="UPF0340"/>
    <property type="match status" value="1"/>
</dbReference>
<keyword evidence="3" id="KW-1185">Reference proteome</keyword>
<dbReference type="PIRSF" id="PIRSF007510">
    <property type="entry name" value="UCP007510"/>
    <property type="match status" value="1"/>
</dbReference>
<dbReference type="OrthoDB" id="9803187at2"/>
<gene>
    <name evidence="2" type="ORF">E3U55_11055</name>
</gene>
<evidence type="ECO:0000256" key="1">
    <source>
        <dbReference type="HAMAP-Rule" id="MF_00800"/>
    </source>
</evidence>
<organism evidence="2 3">
    <name type="scientific">Filobacillus milosensis</name>
    <dbReference type="NCBI Taxonomy" id="94137"/>
    <lineage>
        <taxon>Bacteria</taxon>
        <taxon>Bacillati</taxon>
        <taxon>Bacillota</taxon>
        <taxon>Bacilli</taxon>
        <taxon>Bacillales</taxon>
        <taxon>Bacillaceae</taxon>
        <taxon>Filobacillus</taxon>
    </lineage>
</organism>
<protein>
    <recommendedName>
        <fullName evidence="1">UPF0340 protein E3U55_11055</fullName>
    </recommendedName>
</protein>
<dbReference type="RefSeq" id="WP_134340539.1">
    <property type="nucleotide sequence ID" value="NZ_SOPW01000011.1"/>
</dbReference>
<dbReference type="AlphaFoldDB" id="A0A4Y8IJK2"/>
<sequence>MEQIQEEIHVIMNQWKEEQIVKPKRLFILGCSTSEIAGERIGTSGSTEIAEAIYDELKAFQKDTGVELAFQCCEHLNRAIVVERHVQERIGLDEVNAVPHPKAGGSMAWHAYKSFDDPVLVETIRADYGMDLGDTLIGMHLKQVAVPLRFKQNSVGAAHANFAYTRPKLIGGERAMYQK</sequence>
<accession>A0A4Y8IJK2</accession>
<proteinExistence type="inferred from homology"/>
<comment type="caution">
    <text evidence="2">The sequence shown here is derived from an EMBL/GenBank/DDBJ whole genome shotgun (WGS) entry which is preliminary data.</text>
</comment>
<dbReference type="EMBL" id="SOPW01000011">
    <property type="protein sequence ID" value="TFB19298.1"/>
    <property type="molecule type" value="Genomic_DNA"/>
</dbReference>
<reference evidence="2 3" key="1">
    <citation type="submission" date="2019-03" db="EMBL/GenBank/DDBJ databases">
        <authorList>
            <person name="He R.-H."/>
        </authorList>
    </citation>
    <scope>NUCLEOTIDE SEQUENCE [LARGE SCALE GENOMIC DNA]</scope>
    <source>
        <strain evidence="3">SH 714</strain>
    </source>
</reference>
<evidence type="ECO:0000313" key="3">
    <source>
        <dbReference type="Proteomes" id="UP000297975"/>
    </source>
</evidence>
<dbReference type="Gene3D" id="3.40.50.10360">
    <property type="entry name" value="Hypothetical protein TT1679"/>
    <property type="match status" value="1"/>
</dbReference>
<comment type="similarity">
    <text evidence="1">Belongs to the UPF0340 family.</text>
</comment>
<dbReference type="InterPro" id="IPR028345">
    <property type="entry name" value="Antibiotic_NAT-like"/>
</dbReference>
<evidence type="ECO:0000313" key="2">
    <source>
        <dbReference type="EMBL" id="TFB19298.1"/>
    </source>
</evidence>
<dbReference type="NCBIfam" id="TIGR01440">
    <property type="entry name" value="TIGR01440 family protein"/>
    <property type="match status" value="1"/>
</dbReference>
<dbReference type="Pfam" id="PF04260">
    <property type="entry name" value="DUF436"/>
    <property type="match status" value="1"/>
</dbReference>